<dbReference type="InterPro" id="IPR000679">
    <property type="entry name" value="Znf_GATA"/>
</dbReference>
<comment type="caution">
    <text evidence="9">The sequence shown here is derived from an EMBL/GenBank/DDBJ whole genome shotgun (WGS) entry which is preliminary data.</text>
</comment>
<dbReference type="SUPFAM" id="SSF57716">
    <property type="entry name" value="Glucocorticoid receptor-like (DNA-binding domain)"/>
    <property type="match status" value="1"/>
</dbReference>
<keyword evidence="1" id="KW-0479">Metal-binding</keyword>
<feature type="domain" description="GATA-type" evidence="8">
    <location>
        <begin position="21"/>
        <end position="48"/>
    </location>
</feature>
<evidence type="ECO:0000313" key="9">
    <source>
        <dbReference type="EMBL" id="KAK9688088.1"/>
    </source>
</evidence>
<dbReference type="CDD" id="cd00202">
    <property type="entry name" value="ZnF_GATA"/>
    <property type="match status" value="1"/>
</dbReference>
<feature type="compositionally biased region" description="Polar residues" evidence="7">
    <location>
        <begin position="61"/>
        <end position="74"/>
    </location>
</feature>
<reference evidence="9 10" key="1">
    <citation type="submission" date="2023-04" db="EMBL/GenBank/DDBJ databases">
        <title>Genome of Basidiobolus ranarum AG-B5.</title>
        <authorList>
            <person name="Stajich J.E."/>
            <person name="Carter-House D."/>
            <person name="Gryganskyi A."/>
        </authorList>
    </citation>
    <scope>NUCLEOTIDE SEQUENCE [LARGE SCALE GENOMIC DNA]</scope>
    <source>
        <strain evidence="9 10">AG-B5</strain>
    </source>
</reference>
<keyword evidence="3" id="KW-0862">Zinc</keyword>
<evidence type="ECO:0000256" key="2">
    <source>
        <dbReference type="ARBA" id="ARBA00022771"/>
    </source>
</evidence>
<dbReference type="PANTHER" id="PTHR47172:SF24">
    <property type="entry name" value="GATA ZINC FINGER DOMAIN-CONTAINING PROTEIN 14-RELATED"/>
    <property type="match status" value="1"/>
</dbReference>
<dbReference type="PROSITE" id="PS00344">
    <property type="entry name" value="GATA_ZN_FINGER_1"/>
    <property type="match status" value="1"/>
</dbReference>
<evidence type="ECO:0000259" key="8">
    <source>
        <dbReference type="PROSITE" id="PS50114"/>
    </source>
</evidence>
<keyword evidence="4" id="KW-0805">Transcription regulation</keyword>
<evidence type="ECO:0000256" key="6">
    <source>
        <dbReference type="PROSITE-ProRule" id="PRU00094"/>
    </source>
</evidence>
<dbReference type="SMART" id="SM00401">
    <property type="entry name" value="ZnF_GATA"/>
    <property type="match status" value="1"/>
</dbReference>
<evidence type="ECO:0000256" key="7">
    <source>
        <dbReference type="SAM" id="MobiDB-lite"/>
    </source>
</evidence>
<keyword evidence="2 6" id="KW-0863">Zinc-finger</keyword>
<sequence>MPDISAKKRKHKAIDDIERICTECGTTDSPEWRKGPLGVKTLCNACGLRWSKKSRRESKNQRANSNSTAFKKEP</sequence>
<evidence type="ECO:0000313" key="10">
    <source>
        <dbReference type="Proteomes" id="UP001479436"/>
    </source>
</evidence>
<organism evidence="9 10">
    <name type="scientific">Basidiobolus ranarum</name>
    <dbReference type="NCBI Taxonomy" id="34480"/>
    <lineage>
        <taxon>Eukaryota</taxon>
        <taxon>Fungi</taxon>
        <taxon>Fungi incertae sedis</taxon>
        <taxon>Zoopagomycota</taxon>
        <taxon>Entomophthoromycotina</taxon>
        <taxon>Basidiobolomycetes</taxon>
        <taxon>Basidiobolales</taxon>
        <taxon>Basidiobolaceae</taxon>
        <taxon>Basidiobolus</taxon>
    </lineage>
</organism>
<evidence type="ECO:0000256" key="4">
    <source>
        <dbReference type="ARBA" id="ARBA00023015"/>
    </source>
</evidence>
<name>A0ABR2VPD0_9FUNG</name>
<dbReference type="Proteomes" id="UP001479436">
    <property type="component" value="Unassembled WGS sequence"/>
</dbReference>
<evidence type="ECO:0000256" key="5">
    <source>
        <dbReference type="ARBA" id="ARBA00023163"/>
    </source>
</evidence>
<proteinExistence type="predicted"/>
<keyword evidence="10" id="KW-1185">Reference proteome</keyword>
<keyword evidence="5" id="KW-0804">Transcription</keyword>
<evidence type="ECO:0000256" key="3">
    <source>
        <dbReference type="ARBA" id="ARBA00022833"/>
    </source>
</evidence>
<dbReference type="PANTHER" id="PTHR47172">
    <property type="entry name" value="OS01G0976800 PROTEIN"/>
    <property type="match status" value="1"/>
</dbReference>
<gene>
    <name evidence="9" type="primary">wc2_7</name>
    <name evidence="9" type="ORF">K7432_014528</name>
</gene>
<dbReference type="InterPro" id="IPR013088">
    <property type="entry name" value="Znf_NHR/GATA"/>
</dbReference>
<dbReference type="EMBL" id="JASJQH010008554">
    <property type="protein sequence ID" value="KAK9688088.1"/>
    <property type="molecule type" value="Genomic_DNA"/>
</dbReference>
<feature type="region of interest" description="Disordered" evidence="7">
    <location>
        <begin position="52"/>
        <end position="74"/>
    </location>
</feature>
<protein>
    <submittedName>
        <fullName evidence="9">White collar 2 type of transcription factor</fullName>
    </submittedName>
</protein>
<evidence type="ECO:0000256" key="1">
    <source>
        <dbReference type="ARBA" id="ARBA00022723"/>
    </source>
</evidence>
<dbReference type="PROSITE" id="PS50114">
    <property type="entry name" value="GATA_ZN_FINGER_2"/>
    <property type="match status" value="1"/>
</dbReference>
<dbReference type="Pfam" id="PF00320">
    <property type="entry name" value="GATA"/>
    <property type="match status" value="1"/>
</dbReference>
<accession>A0ABR2VPD0</accession>
<dbReference type="Gene3D" id="3.30.50.10">
    <property type="entry name" value="Erythroid Transcription Factor GATA-1, subunit A"/>
    <property type="match status" value="1"/>
</dbReference>